<accession>A0A1Y4KZI8</accession>
<evidence type="ECO:0000256" key="4">
    <source>
        <dbReference type="PIRSR" id="PIRSR000398-1"/>
    </source>
</evidence>
<dbReference type="GO" id="GO:0006298">
    <property type="term" value="P:mismatch repair"/>
    <property type="evidence" value="ECO:0007669"/>
    <property type="project" value="TreeGrafter"/>
</dbReference>
<keyword evidence="2" id="KW-0808">Transferase</keyword>
<dbReference type="GO" id="GO:0009007">
    <property type="term" value="F:site-specific DNA-methyltransferase (adenine-specific) activity"/>
    <property type="evidence" value="ECO:0007669"/>
    <property type="project" value="UniProtKB-EC"/>
</dbReference>
<protein>
    <submittedName>
        <fullName evidence="5">DNA methylase</fullName>
    </submittedName>
</protein>
<evidence type="ECO:0000256" key="1">
    <source>
        <dbReference type="ARBA" id="ARBA00022603"/>
    </source>
</evidence>
<evidence type="ECO:0000313" key="5">
    <source>
        <dbReference type="EMBL" id="OUP49766.1"/>
    </source>
</evidence>
<organism evidence="5 6">
    <name type="scientific">Butyricicoccus pullicaecorum</name>
    <dbReference type="NCBI Taxonomy" id="501571"/>
    <lineage>
        <taxon>Bacteria</taxon>
        <taxon>Bacillati</taxon>
        <taxon>Bacillota</taxon>
        <taxon>Clostridia</taxon>
        <taxon>Eubacteriales</taxon>
        <taxon>Butyricicoccaceae</taxon>
        <taxon>Butyricicoccus</taxon>
    </lineage>
</organism>
<dbReference type="InterPro" id="IPR029063">
    <property type="entry name" value="SAM-dependent_MTases_sf"/>
</dbReference>
<keyword evidence="3" id="KW-0949">S-adenosyl-L-methionine</keyword>
<evidence type="ECO:0000256" key="3">
    <source>
        <dbReference type="ARBA" id="ARBA00022691"/>
    </source>
</evidence>
<dbReference type="Proteomes" id="UP000195897">
    <property type="component" value="Unassembled WGS sequence"/>
</dbReference>
<dbReference type="GO" id="GO:0032259">
    <property type="term" value="P:methylation"/>
    <property type="evidence" value="ECO:0007669"/>
    <property type="project" value="UniProtKB-KW"/>
</dbReference>
<name>A0A1Y4KZI8_9FIRM</name>
<dbReference type="Pfam" id="PF02086">
    <property type="entry name" value="MethyltransfD12"/>
    <property type="match status" value="1"/>
</dbReference>
<dbReference type="InterPro" id="IPR012327">
    <property type="entry name" value="MeTrfase_D12"/>
</dbReference>
<feature type="binding site" evidence="4">
    <location>
        <position position="54"/>
    </location>
    <ligand>
        <name>S-adenosyl-L-methionine</name>
        <dbReference type="ChEBI" id="CHEBI:59789"/>
    </ligand>
</feature>
<dbReference type="Gene3D" id="3.40.50.150">
    <property type="entry name" value="Vaccinia Virus protein VP39"/>
    <property type="match status" value="2"/>
</dbReference>
<gene>
    <name evidence="5" type="ORF">B5F17_14265</name>
</gene>
<dbReference type="PIRSF" id="PIRSF000398">
    <property type="entry name" value="M_m6A_EcoRV"/>
    <property type="match status" value="1"/>
</dbReference>
<keyword evidence="1 5" id="KW-0489">Methyltransferase</keyword>
<dbReference type="PANTHER" id="PTHR30481:SF4">
    <property type="entry name" value="SITE-SPECIFIC DNA-METHYLTRANSFERASE (ADENINE-SPECIFIC)"/>
    <property type="match status" value="1"/>
</dbReference>
<dbReference type="GO" id="GO:0043565">
    <property type="term" value="F:sequence-specific DNA binding"/>
    <property type="evidence" value="ECO:0007669"/>
    <property type="project" value="TreeGrafter"/>
</dbReference>
<comment type="caution">
    <text evidence="5">The sequence shown here is derived from an EMBL/GenBank/DDBJ whole genome shotgun (WGS) entry which is preliminary data.</text>
</comment>
<reference evidence="6" key="1">
    <citation type="submission" date="2017-04" db="EMBL/GenBank/DDBJ databases">
        <title>Function of individual gut microbiota members based on whole genome sequencing of pure cultures obtained from chicken caecum.</title>
        <authorList>
            <person name="Medvecky M."/>
            <person name="Cejkova D."/>
            <person name="Polansky O."/>
            <person name="Karasova D."/>
            <person name="Kubasova T."/>
            <person name="Cizek A."/>
            <person name="Rychlik I."/>
        </authorList>
    </citation>
    <scope>NUCLEOTIDE SEQUENCE [LARGE SCALE GENOMIC DNA]</scope>
    <source>
        <strain evidence="6">An180</strain>
    </source>
</reference>
<dbReference type="GO" id="GO:1904047">
    <property type="term" value="F:S-adenosyl-L-methionine binding"/>
    <property type="evidence" value="ECO:0007669"/>
    <property type="project" value="TreeGrafter"/>
</dbReference>
<feature type="binding site" evidence="4">
    <location>
        <position position="11"/>
    </location>
    <ligand>
        <name>S-adenosyl-L-methionine</name>
        <dbReference type="ChEBI" id="CHEBI:59789"/>
    </ligand>
</feature>
<dbReference type="RefSeq" id="WP_087374900.1">
    <property type="nucleotide sequence ID" value="NZ_NFKK01000036.1"/>
</dbReference>
<dbReference type="SUPFAM" id="SSF53335">
    <property type="entry name" value="S-adenosyl-L-methionine-dependent methyltransferases"/>
    <property type="match status" value="1"/>
</dbReference>
<dbReference type="AlphaFoldDB" id="A0A1Y4KZI8"/>
<dbReference type="InterPro" id="IPR012263">
    <property type="entry name" value="M_m6A_EcoRV"/>
</dbReference>
<feature type="binding site" evidence="4">
    <location>
        <position position="7"/>
    </location>
    <ligand>
        <name>S-adenosyl-L-methionine</name>
        <dbReference type="ChEBI" id="CHEBI:59789"/>
    </ligand>
</feature>
<feature type="binding site" evidence="4">
    <location>
        <position position="168"/>
    </location>
    <ligand>
        <name>S-adenosyl-L-methionine</name>
        <dbReference type="ChEBI" id="CHEBI:59789"/>
    </ligand>
</feature>
<dbReference type="GO" id="GO:0009307">
    <property type="term" value="P:DNA restriction-modification system"/>
    <property type="evidence" value="ECO:0007669"/>
    <property type="project" value="InterPro"/>
</dbReference>
<sequence>MNSFISWIGGKKLLRDEIIARFPEQYGRYIEVFGGAAWVLFRKDRHAPMEIYNDANSDLVNLFRVAKFHADELARQLDLMLMSREMFCETRDSVGVTDIQRAARFWYLLQSSFGSDGRSFACRPKDLQRAAARLPDVQKRLSRVLIEHKDFAALIRQYDRPDALFYCDPPYYGTEDYYTAEFTVADHVRLRDCLAGIKGKFVLSYNDCPEVRDLYQGYQIDTVERQHNLKPGERYRELIIRNFE</sequence>
<dbReference type="EMBL" id="NFKK01000036">
    <property type="protein sequence ID" value="OUP49766.1"/>
    <property type="molecule type" value="Genomic_DNA"/>
</dbReference>
<dbReference type="PRINTS" id="PR00505">
    <property type="entry name" value="D12N6MTFRASE"/>
</dbReference>
<evidence type="ECO:0000256" key="2">
    <source>
        <dbReference type="ARBA" id="ARBA00022679"/>
    </source>
</evidence>
<proteinExistence type="predicted"/>
<evidence type="ECO:0000313" key="6">
    <source>
        <dbReference type="Proteomes" id="UP000195897"/>
    </source>
</evidence>
<dbReference type="PANTHER" id="PTHR30481">
    <property type="entry name" value="DNA ADENINE METHYLASE"/>
    <property type="match status" value="1"/>
</dbReference>